<reference evidence="1" key="1">
    <citation type="submission" date="2020-10" db="EMBL/GenBank/DDBJ databases">
        <authorList>
            <person name="Gilroy R."/>
        </authorList>
    </citation>
    <scope>NUCLEOTIDE SEQUENCE</scope>
    <source>
        <strain evidence="1">15467</strain>
    </source>
</reference>
<protein>
    <submittedName>
        <fullName evidence="1">Serine/threonine protein phosphatase</fullName>
    </submittedName>
</protein>
<feature type="non-terminal residue" evidence="1">
    <location>
        <position position="1"/>
    </location>
</feature>
<gene>
    <name evidence="1" type="ORF">IAC68_06355</name>
</gene>
<organism evidence="1 2">
    <name type="scientific">Candidatus Egerieousia excrementavium</name>
    <dbReference type="NCBI Taxonomy" id="2840778"/>
    <lineage>
        <taxon>Bacteria</taxon>
        <taxon>Pseudomonadati</taxon>
        <taxon>Bacteroidota</taxon>
        <taxon>Bacteroidia</taxon>
        <taxon>Bacteroidales</taxon>
        <taxon>Candidatus Egerieousia</taxon>
    </lineage>
</organism>
<name>A0A9D9GZC3_9BACT</name>
<proteinExistence type="predicted"/>
<dbReference type="Proteomes" id="UP000823635">
    <property type="component" value="Unassembled WGS sequence"/>
</dbReference>
<evidence type="ECO:0000313" key="2">
    <source>
        <dbReference type="Proteomes" id="UP000823635"/>
    </source>
</evidence>
<sequence>VVTHSAPSFCPPAAKRDLEHFCAGDEWLADDIRHERRDLERLYRWLTVHGHPLHAWYYGHYHASATTVNDGTIFHLLDIMKMKVI</sequence>
<dbReference type="AlphaFoldDB" id="A0A9D9GZC3"/>
<accession>A0A9D9GZC3</accession>
<evidence type="ECO:0000313" key="1">
    <source>
        <dbReference type="EMBL" id="MBO8429533.1"/>
    </source>
</evidence>
<comment type="caution">
    <text evidence="1">The sequence shown here is derived from an EMBL/GenBank/DDBJ whole genome shotgun (WGS) entry which is preliminary data.</text>
</comment>
<dbReference type="EMBL" id="JADINB010000136">
    <property type="protein sequence ID" value="MBO8429533.1"/>
    <property type="molecule type" value="Genomic_DNA"/>
</dbReference>
<reference evidence="1" key="2">
    <citation type="journal article" date="2021" name="PeerJ">
        <title>Extensive microbial diversity within the chicken gut microbiome revealed by metagenomics and culture.</title>
        <authorList>
            <person name="Gilroy R."/>
            <person name="Ravi A."/>
            <person name="Getino M."/>
            <person name="Pursley I."/>
            <person name="Horton D.L."/>
            <person name="Alikhan N.F."/>
            <person name="Baker D."/>
            <person name="Gharbi K."/>
            <person name="Hall N."/>
            <person name="Watson M."/>
            <person name="Adriaenssens E.M."/>
            <person name="Foster-Nyarko E."/>
            <person name="Jarju S."/>
            <person name="Secka A."/>
            <person name="Antonio M."/>
            <person name="Oren A."/>
            <person name="Chaudhuri R.R."/>
            <person name="La Ragione R."/>
            <person name="Hildebrand F."/>
            <person name="Pallen M.J."/>
        </authorList>
    </citation>
    <scope>NUCLEOTIDE SEQUENCE</scope>
    <source>
        <strain evidence="1">15467</strain>
    </source>
</reference>